<dbReference type="GO" id="GO:0003677">
    <property type="term" value="F:DNA binding"/>
    <property type="evidence" value="ECO:0007669"/>
    <property type="project" value="UniProtKB-UniRule"/>
</dbReference>
<evidence type="ECO:0000256" key="2">
    <source>
        <dbReference type="ARBA" id="ARBA00023125"/>
    </source>
</evidence>
<dbReference type="EMBL" id="BOQP01000011">
    <property type="protein sequence ID" value="GIM71855.1"/>
    <property type="molecule type" value="Genomic_DNA"/>
</dbReference>
<feature type="DNA-binding region" description="H-T-H motif" evidence="4">
    <location>
        <begin position="25"/>
        <end position="44"/>
    </location>
</feature>
<keyword evidence="3" id="KW-0804">Transcription</keyword>
<dbReference type="RefSeq" id="WP_212997597.1">
    <property type="nucleotide sequence ID" value="NZ_BAAATW010000008.1"/>
</dbReference>
<evidence type="ECO:0000313" key="7">
    <source>
        <dbReference type="Proteomes" id="UP000680865"/>
    </source>
</evidence>
<evidence type="ECO:0000256" key="4">
    <source>
        <dbReference type="PROSITE-ProRule" id="PRU00335"/>
    </source>
</evidence>
<keyword evidence="7" id="KW-1185">Reference proteome</keyword>
<dbReference type="AlphaFoldDB" id="A0A919SHA4"/>
<dbReference type="InterPro" id="IPR036271">
    <property type="entry name" value="Tet_transcr_reg_TetR-rel_C_sf"/>
</dbReference>
<evidence type="ECO:0000256" key="3">
    <source>
        <dbReference type="ARBA" id="ARBA00023163"/>
    </source>
</evidence>
<proteinExistence type="predicted"/>
<sequence length="181" mass="19953">MDVEEHRILEAADGLFYARGFHAVAMAEIRTAAAVSLKRLYQLFPAKNELLLAVLDHHDAAWRGRLSAFVEAGDGGPLAIFQWLELRVGEPGFRGCFRLNVYAELGARSPRVAERVRSHKADFRAYLESLTFDGDLADHLMLLFEGATVTAAATGTTAPARQAREAAAQALSRKRREPYLG</sequence>
<dbReference type="SUPFAM" id="SSF48498">
    <property type="entry name" value="Tetracyclin repressor-like, C-terminal domain"/>
    <property type="match status" value="1"/>
</dbReference>
<feature type="domain" description="HTH tetR-type" evidence="5">
    <location>
        <begin position="2"/>
        <end position="62"/>
    </location>
</feature>
<evidence type="ECO:0000256" key="1">
    <source>
        <dbReference type="ARBA" id="ARBA00023015"/>
    </source>
</evidence>
<dbReference type="SUPFAM" id="SSF46689">
    <property type="entry name" value="Homeodomain-like"/>
    <property type="match status" value="1"/>
</dbReference>
<dbReference type="InterPro" id="IPR001647">
    <property type="entry name" value="HTH_TetR"/>
</dbReference>
<dbReference type="PROSITE" id="PS50977">
    <property type="entry name" value="HTH_TETR_2"/>
    <property type="match status" value="1"/>
</dbReference>
<gene>
    <name evidence="6" type="ORF">Aco04nite_27400</name>
</gene>
<dbReference type="Proteomes" id="UP000680865">
    <property type="component" value="Unassembled WGS sequence"/>
</dbReference>
<dbReference type="PANTHER" id="PTHR47506">
    <property type="entry name" value="TRANSCRIPTIONAL REGULATORY PROTEIN"/>
    <property type="match status" value="1"/>
</dbReference>
<reference evidence="6" key="1">
    <citation type="submission" date="2021-03" db="EMBL/GenBank/DDBJ databases">
        <title>Whole genome shotgun sequence of Actinoplanes consettensis NBRC 14913.</title>
        <authorList>
            <person name="Komaki H."/>
            <person name="Tamura T."/>
        </authorList>
    </citation>
    <scope>NUCLEOTIDE SEQUENCE</scope>
    <source>
        <strain evidence="6">NBRC 14913</strain>
    </source>
</reference>
<name>A0A919SHA4_9ACTN</name>
<dbReference type="Pfam" id="PF00440">
    <property type="entry name" value="TetR_N"/>
    <property type="match status" value="1"/>
</dbReference>
<evidence type="ECO:0000259" key="5">
    <source>
        <dbReference type="PROSITE" id="PS50977"/>
    </source>
</evidence>
<keyword evidence="2 4" id="KW-0238">DNA-binding</keyword>
<dbReference type="InterPro" id="IPR009057">
    <property type="entry name" value="Homeodomain-like_sf"/>
</dbReference>
<accession>A0A919SHA4</accession>
<dbReference type="PANTHER" id="PTHR47506:SF6">
    <property type="entry name" value="HTH-TYPE TRANSCRIPTIONAL REPRESSOR NEMR"/>
    <property type="match status" value="1"/>
</dbReference>
<dbReference type="Gene3D" id="1.10.357.10">
    <property type="entry name" value="Tetracycline Repressor, domain 2"/>
    <property type="match status" value="1"/>
</dbReference>
<comment type="caution">
    <text evidence="6">The sequence shown here is derived from an EMBL/GenBank/DDBJ whole genome shotgun (WGS) entry which is preliminary data.</text>
</comment>
<dbReference type="PRINTS" id="PR00455">
    <property type="entry name" value="HTHTETR"/>
</dbReference>
<evidence type="ECO:0000313" key="6">
    <source>
        <dbReference type="EMBL" id="GIM71855.1"/>
    </source>
</evidence>
<keyword evidence="1" id="KW-0805">Transcription regulation</keyword>
<protein>
    <submittedName>
        <fullName evidence="6">TetR family transcriptional regulator</fullName>
    </submittedName>
</protein>
<organism evidence="6 7">
    <name type="scientific">Winogradskya consettensis</name>
    <dbReference type="NCBI Taxonomy" id="113560"/>
    <lineage>
        <taxon>Bacteria</taxon>
        <taxon>Bacillati</taxon>
        <taxon>Actinomycetota</taxon>
        <taxon>Actinomycetes</taxon>
        <taxon>Micromonosporales</taxon>
        <taxon>Micromonosporaceae</taxon>
        <taxon>Winogradskya</taxon>
    </lineage>
</organism>